<feature type="domain" description="DNA-directed DNA polymerase family B multifunctional" evidence="23">
    <location>
        <begin position="1413"/>
        <end position="1859"/>
    </location>
</feature>
<sequence>MAVVNKKTAYATRGGDSFKKAGSGSSFRDTQHFPLSEVRTESFSSPSSTSPVHADQIAAPMSSQNDGNVFSMRIVSIDYYMAPPIPSIDICYSSFHGQNVEEVPVIRIYGSTLAGQKTCLHVHRALPYLYVPCSDISLRNPHEGHEYLLYISHSMEKALQHRSSMGSKRQHVHGCSLVRGKRFYGYHSSEELFVKIYLYYPQEVSRAATLLLAGSVLNTCVQPYESHIPFLLQFLVDFNLYGMGLLHLSKVKFRQPLPDCFNPRNGYCMDHYKSEGESVSCGLPTSKAHDGVASQDATIWLSATTPIHWMWPEPPADSQDQGVERQSTCELEGDASVEDILNQQFKMYTSLSQTRADVKMVQSLVPIWEEEYERTGLQEAIKSPDPSRPGAEVVLRTFCNGLEFEKAFGDLCADAQNLLLSQDKPGEEDDEFMLSLKSVSEGGALPSDEDLINCIRSAGESLDFVKEEHNEACMSSRAAALEDDEGHFDQFRLGPTKEQILPSERSPSAPMENVDRQAIGLLRWLASSQGQDDLCTEDDLVNGTILSPSLPATTMEKVLEKAYLDYETESQQECQDILDSVDIIDDNMERIPSVHVIPQVDGSSDDQFITPLSKGDSSTAEAEKKTVWGSLPLASNESNRIVQEDLEAAEKGVQEKLGYAETKPSNSRTCAENLEGGPSEDGTGLHVSALCQGKTRGRCSVRDLMRRKRSLRAESSKNMDSCIEQWVTGAGEFSMACTAQMDSIGCIDVCTNSSPEKFGKLPFSPFRESGNEWIPRAPAALETSAVVKPIKILKGHNQEELISSEHSILYKCSTFDKDAAYSTDSVPSGDQSQKLECFTKATFNFEEGYNYTAGEPSEKVEASCDTSPKIKSKKNGQLDMQTQLSRSESSPSASNDFEEYPVKYIEMTLSRRPPTWESTVVTLFPVSECDGAFTHEVYLTCSEGREVEDIPLFFESSSIKGDERNLSFGHKRVLGCPTHYQNDGSFSYLLTPAVIPPSSDSVNQWLSLQISRSAPGTHKPGEVSAVPCSSKNSDMLLEKKEAVPHSFLHANSSAFCENSVGCRNFSCMKHILDQCDVEDNKDTKKMVDACEMNRLATETSSEKPNVGEWKSNKCLQDTSQISGSDSRSKFTPLSQTGFRDPASSGAGQQLTLLSIEVITESRLDLRPDPRYDAVNAIALAIQEDNVPNTEVCVLLRGDSGAQSQRNIGVLGCKMLTFSEEKSLFEHFVNVIGSLDPDIMLGWEVQGGSLGYLAERAAQLGISLLQAISRTPLVEAKVSVSGSAIFEKEALDEPLLADSVAQEVHIIGDEWGRTHASGLQVAGRIVLNIWRIMRWELKLSMYTLEAVAEAVLRQKVPLIPFRTLTLWFSSAHGGSRYRCIKYVIQRAKLNLDIINHLDLVNRTAELARVYGIDFFSVLSRGSQYRVESMYLRLSHTQNYLSISPGSQQVVSQPALECLPLVMEPESGFYVDPVVVLDFQSLYPSMVIAYNLCFCTCLGKVMPSKANQLGVSSYTPEPKLLVDLKDQIQLTPNGVMYVSPKVRKGVLPRLLEEILSTRIMVKKAMKKLTPSQQVLQRIFNARQLALKLIANVTYGYTAAGFSGRMPCAELADSIVQCGRRTLETAISFVNLHNKWNARVIYGDTDSMFVLLKGRTTEEAFRIGQEIASEITSMNPDPIALKMDKVYFPCVLLTKKRYVGYSYEKADQVNPVFDAKGIETVRRDSCPAVAKLLEKSLKILFETQNITQVKEYLRQQWSDILCGKVSLEDFVFLKEVRLGTYRASLLPPAALVATKAMRADPRAEPRYGERIPYVVIHGEPGARLSDMVVDPMDLLDINSPYRLNDVYYINKQIIPALQRVFRLLGVDLNQWFLEMPRPVKPTIPKHYVSESNLRSSESHNRSGASRRPHGKRRRIDYYYLSKHCVVCGELAEASSYLCFKCSKNEPVAVSAIVGRTAKLEKGIHRLAAICRHCGGGDWIEESGVKCISLACSVFYERRKQTTSTVVGPKSRRRRRRPPPTAPLRSGDASPVRGVSSSESCSTMPYWTRAVCSSSWKPWPRSPEARPCRPCHPCGTENDSTAVTRLASPEPMRKPKRTDSGTTTVPSEPRLRPKSFTIPSLSDRPSCRRSRIASGLPNSPAAVSSYSRVTSGGAALGQYYSARAGPTRRPGCAFAFAFAFAFPVAPAAELCDRELDYAVALVKEAKAKVTEEYMRDVSRVPFLQNDFGWGPPVYGGGAQICCARPVE</sequence>
<feature type="region of interest" description="Disordered" evidence="22">
    <location>
        <begin position="661"/>
        <end position="681"/>
    </location>
</feature>
<dbReference type="GO" id="GO:0008270">
    <property type="term" value="F:zinc ion binding"/>
    <property type="evidence" value="ECO:0007669"/>
    <property type="project" value="UniProtKB-KW"/>
</dbReference>
<keyword evidence="17" id="KW-0238">DNA-binding</keyword>
<protein>
    <recommendedName>
        <fullName evidence="5">DNA polymerase zeta catalytic subunit</fullName>
        <ecNumber evidence="4">2.7.7.7</ecNumber>
    </recommendedName>
</protein>
<evidence type="ECO:0000256" key="12">
    <source>
        <dbReference type="ARBA" id="ARBA00022771"/>
    </source>
</evidence>
<dbReference type="SUPFAM" id="SSF53098">
    <property type="entry name" value="Ribonuclease H-like"/>
    <property type="match status" value="1"/>
</dbReference>
<dbReference type="Pfam" id="PF00136">
    <property type="entry name" value="DNA_pol_B"/>
    <property type="match status" value="1"/>
</dbReference>
<dbReference type="GO" id="GO:0051539">
    <property type="term" value="F:4 iron, 4 sulfur cluster binding"/>
    <property type="evidence" value="ECO:0007669"/>
    <property type="project" value="UniProtKB-KW"/>
</dbReference>
<feature type="region of interest" description="Disordered" evidence="22">
    <location>
        <begin position="2075"/>
        <end position="2123"/>
    </location>
</feature>
<dbReference type="GO" id="GO:0003887">
    <property type="term" value="F:DNA-directed DNA polymerase activity"/>
    <property type="evidence" value="ECO:0007669"/>
    <property type="project" value="UniProtKB-KW"/>
</dbReference>
<dbReference type="Gene3D" id="1.10.287.690">
    <property type="entry name" value="Helix hairpin bin"/>
    <property type="match status" value="1"/>
</dbReference>
<dbReference type="Gene3D" id="3.30.342.10">
    <property type="entry name" value="DNA Polymerase, chain B, domain 1"/>
    <property type="match status" value="1"/>
</dbReference>
<keyword evidence="9" id="KW-0235">DNA replication</keyword>
<keyword evidence="6" id="KW-0004">4Fe-4S</keyword>
<dbReference type="InterPro" id="IPR025687">
    <property type="entry name" value="Znf-C4pol"/>
</dbReference>
<dbReference type="EMBL" id="JAINDJ010000006">
    <property type="protein sequence ID" value="KAG9443713.1"/>
    <property type="molecule type" value="Genomic_DNA"/>
</dbReference>
<evidence type="ECO:0000256" key="14">
    <source>
        <dbReference type="ARBA" id="ARBA00022932"/>
    </source>
</evidence>
<comment type="cofactor">
    <cofactor evidence="1">
        <name>[4Fe-4S] cluster</name>
        <dbReference type="ChEBI" id="CHEBI:49883"/>
    </cofactor>
</comment>
<evidence type="ECO:0000259" key="23">
    <source>
        <dbReference type="Pfam" id="PF00136"/>
    </source>
</evidence>
<dbReference type="GO" id="GO:0003677">
    <property type="term" value="F:DNA binding"/>
    <property type="evidence" value="ECO:0007669"/>
    <property type="project" value="UniProtKB-KW"/>
</dbReference>
<dbReference type="InterPro" id="IPR006134">
    <property type="entry name" value="DNA-dir_DNA_pol_B_multi_dom"/>
</dbReference>
<feature type="domain" description="C4-type zinc-finger of DNA polymerase delta" evidence="25">
    <location>
        <begin position="1921"/>
        <end position="1994"/>
    </location>
</feature>
<feature type="region of interest" description="Disordered" evidence="22">
    <location>
        <begin position="1118"/>
        <end position="1145"/>
    </location>
</feature>
<evidence type="ECO:0000256" key="17">
    <source>
        <dbReference type="ARBA" id="ARBA00023125"/>
    </source>
</evidence>
<dbReference type="InterPro" id="IPR006133">
    <property type="entry name" value="DNA-dir_DNA_pol_B_exonuc"/>
</dbReference>
<evidence type="ECO:0000256" key="16">
    <source>
        <dbReference type="ARBA" id="ARBA00023014"/>
    </source>
</evidence>
<feature type="region of interest" description="Disordered" evidence="22">
    <location>
        <begin position="599"/>
        <end position="621"/>
    </location>
</feature>
<keyword evidence="8" id="KW-0548">Nucleotidyltransferase</keyword>
<accession>A0AAV7E530</accession>
<dbReference type="GO" id="GO:0042276">
    <property type="term" value="P:error-prone translesion synthesis"/>
    <property type="evidence" value="ECO:0007669"/>
    <property type="project" value="TreeGrafter"/>
</dbReference>
<dbReference type="CDD" id="cd05778">
    <property type="entry name" value="DNA_polB_zeta_exo"/>
    <property type="match status" value="1"/>
</dbReference>
<dbReference type="InterPro" id="IPR030559">
    <property type="entry name" value="PolZ_Rev3"/>
</dbReference>
<evidence type="ECO:0000256" key="21">
    <source>
        <dbReference type="ARBA" id="ARBA00066055"/>
    </source>
</evidence>
<dbReference type="FunFam" id="3.30.342.10:FF:000014">
    <property type="entry name" value="DNA polymerase"/>
    <property type="match status" value="1"/>
</dbReference>
<evidence type="ECO:0000259" key="26">
    <source>
        <dbReference type="Pfam" id="PF24055"/>
    </source>
</evidence>
<dbReference type="FunFam" id="1.10.132.60:FF:000007">
    <property type="entry name" value="DNA polymerase"/>
    <property type="match status" value="1"/>
</dbReference>
<evidence type="ECO:0000256" key="10">
    <source>
        <dbReference type="ARBA" id="ARBA00022723"/>
    </source>
</evidence>
<dbReference type="PANTHER" id="PTHR45812">
    <property type="entry name" value="DNA POLYMERASE ZETA CATALYTIC SUBUNIT"/>
    <property type="match status" value="1"/>
</dbReference>
<dbReference type="Pfam" id="PF03104">
    <property type="entry name" value="DNA_pol_B_exo1"/>
    <property type="match status" value="1"/>
</dbReference>
<dbReference type="InterPro" id="IPR012337">
    <property type="entry name" value="RNaseH-like_sf"/>
</dbReference>
<dbReference type="Gene3D" id="3.90.1600.10">
    <property type="entry name" value="Palm domain of DNA polymerase"/>
    <property type="match status" value="1"/>
</dbReference>
<dbReference type="InterPro" id="IPR056435">
    <property type="entry name" value="DPOD/Z_N"/>
</dbReference>
<evidence type="ECO:0000256" key="8">
    <source>
        <dbReference type="ARBA" id="ARBA00022695"/>
    </source>
</evidence>
<dbReference type="Proteomes" id="UP000825729">
    <property type="component" value="Unassembled WGS sequence"/>
</dbReference>
<organism evidence="28 29">
    <name type="scientific">Aristolochia fimbriata</name>
    <name type="common">White veined hardy Dutchman's pipe vine</name>
    <dbReference type="NCBI Taxonomy" id="158543"/>
    <lineage>
        <taxon>Eukaryota</taxon>
        <taxon>Viridiplantae</taxon>
        <taxon>Streptophyta</taxon>
        <taxon>Embryophyta</taxon>
        <taxon>Tracheophyta</taxon>
        <taxon>Spermatophyta</taxon>
        <taxon>Magnoliopsida</taxon>
        <taxon>Magnoliidae</taxon>
        <taxon>Piperales</taxon>
        <taxon>Aristolochiaceae</taxon>
        <taxon>Aristolochia</taxon>
    </lineage>
</organism>
<keyword evidence="7" id="KW-0808">Transferase</keyword>
<feature type="domain" description="DNA polymerase delta/zeta catalytic subunit N-terminal" evidence="26">
    <location>
        <begin position="125"/>
        <end position="204"/>
    </location>
</feature>
<evidence type="ECO:0000256" key="11">
    <source>
        <dbReference type="ARBA" id="ARBA00022763"/>
    </source>
</evidence>
<gene>
    <name evidence="28" type="ORF">H6P81_015053</name>
</gene>
<keyword evidence="10" id="KW-0479">Metal-binding</keyword>
<evidence type="ECO:0000259" key="24">
    <source>
        <dbReference type="Pfam" id="PF03104"/>
    </source>
</evidence>
<feature type="region of interest" description="Disordered" evidence="22">
    <location>
        <begin position="1999"/>
        <end position="2036"/>
    </location>
</feature>
<evidence type="ECO:0000313" key="29">
    <source>
        <dbReference type="Proteomes" id="UP000825729"/>
    </source>
</evidence>
<dbReference type="PANTHER" id="PTHR45812:SF1">
    <property type="entry name" value="DNA POLYMERASE ZETA CATALYTIC SUBUNIT"/>
    <property type="match status" value="1"/>
</dbReference>
<dbReference type="SUPFAM" id="SSF56672">
    <property type="entry name" value="DNA/RNA polymerases"/>
    <property type="match status" value="1"/>
</dbReference>
<dbReference type="InterPro" id="IPR036397">
    <property type="entry name" value="RNaseH_sf"/>
</dbReference>
<dbReference type="SMART" id="SM00486">
    <property type="entry name" value="POLBc"/>
    <property type="match status" value="1"/>
</dbReference>
<dbReference type="Pfam" id="PF14260">
    <property type="entry name" value="zf-C4pol"/>
    <property type="match status" value="1"/>
</dbReference>
<evidence type="ECO:0000256" key="7">
    <source>
        <dbReference type="ARBA" id="ARBA00022679"/>
    </source>
</evidence>
<evidence type="ECO:0000256" key="22">
    <source>
        <dbReference type="SAM" id="MobiDB-lite"/>
    </source>
</evidence>
<keyword evidence="14" id="KW-0239">DNA-directed DNA polymerase</keyword>
<evidence type="ECO:0000259" key="25">
    <source>
        <dbReference type="Pfam" id="PF14260"/>
    </source>
</evidence>
<dbReference type="GO" id="GO:0016035">
    <property type="term" value="C:zeta DNA polymerase complex"/>
    <property type="evidence" value="ECO:0007669"/>
    <property type="project" value="InterPro"/>
</dbReference>
<evidence type="ECO:0000256" key="18">
    <source>
        <dbReference type="ARBA" id="ARBA00023204"/>
    </source>
</evidence>
<evidence type="ECO:0000256" key="6">
    <source>
        <dbReference type="ARBA" id="ARBA00022485"/>
    </source>
</evidence>
<dbReference type="Gene3D" id="3.30.420.10">
    <property type="entry name" value="Ribonuclease H-like superfamily/Ribonuclease H"/>
    <property type="match status" value="1"/>
</dbReference>
<comment type="subunit">
    <text evidence="21">Forms DNA polymerase zeta with REV7.</text>
</comment>
<evidence type="ECO:0000256" key="2">
    <source>
        <dbReference type="ARBA" id="ARBA00004123"/>
    </source>
</evidence>
<evidence type="ECO:0000256" key="9">
    <source>
        <dbReference type="ARBA" id="ARBA00022705"/>
    </source>
</evidence>
<keyword evidence="19" id="KW-0539">Nucleus</keyword>
<feature type="region of interest" description="Disordered" evidence="22">
    <location>
        <begin position="856"/>
        <end position="895"/>
    </location>
</feature>
<evidence type="ECO:0000256" key="13">
    <source>
        <dbReference type="ARBA" id="ARBA00022833"/>
    </source>
</evidence>
<name>A0AAV7E530_ARIFI</name>
<comment type="similarity">
    <text evidence="3">Belongs to the DNA polymerase type-B family.</text>
</comment>
<reference evidence="28 29" key="1">
    <citation type="submission" date="2021-07" db="EMBL/GenBank/DDBJ databases">
        <title>The Aristolochia fimbriata genome: insights into angiosperm evolution, floral development and chemical biosynthesis.</title>
        <authorList>
            <person name="Jiao Y."/>
        </authorList>
    </citation>
    <scope>NUCLEOTIDE SEQUENCE [LARGE SCALE GENOMIC DNA]</scope>
    <source>
        <strain evidence="28">IBCAS-2021</strain>
        <tissue evidence="28">Leaf</tissue>
    </source>
</reference>
<evidence type="ECO:0000256" key="1">
    <source>
        <dbReference type="ARBA" id="ARBA00001966"/>
    </source>
</evidence>
<feature type="compositionally biased region" description="Polar residues" evidence="22">
    <location>
        <begin position="878"/>
        <end position="895"/>
    </location>
</feature>
<dbReference type="InterPro" id="IPR056447">
    <property type="entry name" value="REV3_N"/>
</dbReference>
<evidence type="ECO:0000313" key="28">
    <source>
        <dbReference type="EMBL" id="KAG9443713.1"/>
    </source>
</evidence>
<keyword evidence="18" id="KW-0234">DNA repair</keyword>
<keyword evidence="13" id="KW-0862">Zinc</keyword>
<feature type="domain" description="DNA polymerase zeta catalytic subunit N-terminal" evidence="27">
    <location>
        <begin position="70"/>
        <end position="123"/>
    </location>
</feature>
<evidence type="ECO:0000256" key="19">
    <source>
        <dbReference type="ARBA" id="ARBA00023242"/>
    </source>
</evidence>
<evidence type="ECO:0000256" key="3">
    <source>
        <dbReference type="ARBA" id="ARBA00005755"/>
    </source>
</evidence>
<dbReference type="PRINTS" id="PR00106">
    <property type="entry name" value="DNAPOLB"/>
</dbReference>
<dbReference type="CDD" id="cd05534">
    <property type="entry name" value="POLBc_zeta"/>
    <property type="match status" value="1"/>
</dbReference>
<dbReference type="FunFam" id="1.10.287.690:FF:000002">
    <property type="entry name" value="DNA polymerase zeta"/>
    <property type="match status" value="1"/>
</dbReference>
<dbReference type="InterPro" id="IPR042087">
    <property type="entry name" value="DNA_pol_B_thumb"/>
</dbReference>
<dbReference type="GO" id="GO:0000724">
    <property type="term" value="P:double-strand break repair via homologous recombination"/>
    <property type="evidence" value="ECO:0007669"/>
    <property type="project" value="TreeGrafter"/>
</dbReference>
<dbReference type="PROSITE" id="PS00116">
    <property type="entry name" value="DNA_POLYMERASE_B"/>
    <property type="match status" value="1"/>
</dbReference>
<feature type="domain" description="DNA-directed DNA polymerase family B exonuclease" evidence="24">
    <location>
        <begin position="1123"/>
        <end position="1346"/>
    </location>
</feature>
<dbReference type="GO" id="GO:0005634">
    <property type="term" value="C:nucleus"/>
    <property type="evidence" value="ECO:0007669"/>
    <property type="project" value="UniProtKB-SubCell"/>
</dbReference>
<dbReference type="InterPro" id="IPR043502">
    <property type="entry name" value="DNA/RNA_pol_sf"/>
</dbReference>
<keyword evidence="15" id="KW-0408">Iron</keyword>
<comment type="catalytic activity">
    <reaction evidence="20">
        <text>DNA(n) + a 2'-deoxyribonucleoside 5'-triphosphate = DNA(n+1) + diphosphate</text>
        <dbReference type="Rhea" id="RHEA:22508"/>
        <dbReference type="Rhea" id="RHEA-COMP:17339"/>
        <dbReference type="Rhea" id="RHEA-COMP:17340"/>
        <dbReference type="ChEBI" id="CHEBI:33019"/>
        <dbReference type="ChEBI" id="CHEBI:61560"/>
        <dbReference type="ChEBI" id="CHEBI:173112"/>
        <dbReference type="EC" id="2.7.7.7"/>
    </reaction>
</comment>
<evidence type="ECO:0000256" key="5">
    <source>
        <dbReference type="ARBA" id="ARBA00021589"/>
    </source>
</evidence>
<feature type="compositionally biased region" description="Polar residues" evidence="22">
    <location>
        <begin position="1118"/>
        <end position="1137"/>
    </location>
</feature>
<dbReference type="GO" id="GO:0006260">
    <property type="term" value="P:DNA replication"/>
    <property type="evidence" value="ECO:0007669"/>
    <property type="project" value="UniProtKB-KW"/>
</dbReference>
<keyword evidence="16" id="KW-0411">Iron-sulfur</keyword>
<dbReference type="GO" id="GO:0000166">
    <property type="term" value="F:nucleotide binding"/>
    <property type="evidence" value="ECO:0007669"/>
    <property type="project" value="InterPro"/>
</dbReference>
<dbReference type="InterPro" id="IPR017964">
    <property type="entry name" value="DNA-dir_DNA_pol_B_CS"/>
</dbReference>
<evidence type="ECO:0000256" key="20">
    <source>
        <dbReference type="ARBA" id="ARBA00049244"/>
    </source>
</evidence>
<dbReference type="Pfam" id="PF24065">
    <property type="entry name" value="REV3_N"/>
    <property type="match status" value="1"/>
</dbReference>
<dbReference type="Pfam" id="PF24055">
    <property type="entry name" value="POL3_N"/>
    <property type="match status" value="1"/>
</dbReference>
<evidence type="ECO:0000259" key="27">
    <source>
        <dbReference type="Pfam" id="PF24065"/>
    </source>
</evidence>
<evidence type="ECO:0000256" key="15">
    <source>
        <dbReference type="ARBA" id="ARBA00023004"/>
    </source>
</evidence>
<dbReference type="EC" id="2.7.7.7" evidence="4"/>
<keyword evidence="29" id="KW-1185">Reference proteome</keyword>
<dbReference type="Gene3D" id="1.10.132.60">
    <property type="entry name" value="DNA polymerase family B, C-terminal domain"/>
    <property type="match status" value="1"/>
</dbReference>
<comment type="subcellular location">
    <subcellularLocation>
        <location evidence="2">Nucleus</location>
    </subcellularLocation>
</comment>
<dbReference type="InterPro" id="IPR006172">
    <property type="entry name" value="DNA-dir_DNA_pol_B"/>
</dbReference>
<dbReference type="InterPro" id="IPR023211">
    <property type="entry name" value="DNA_pol_palm_dom_sf"/>
</dbReference>
<evidence type="ECO:0000256" key="4">
    <source>
        <dbReference type="ARBA" id="ARBA00012417"/>
    </source>
</evidence>
<comment type="caution">
    <text evidence="28">The sequence shown here is derived from an EMBL/GenBank/DDBJ whole genome shotgun (WGS) entry which is preliminary data.</text>
</comment>
<proteinExistence type="inferred from homology"/>
<keyword evidence="11" id="KW-0227">DNA damage</keyword>
<feature type="region of interest" description="Disordered" evidence="22">
    <location>
        <begin position="1887"/>
        <end position="1906"/>
    </location>
</feature>
<keyword evidence="12" id="KW-0863">Zinc-finger</keyword>